<dbReference type="InterPro" id="IPR001503">
    <property type="entry name" value="Glyco_trans_10"/>
</dbReference>
<dbReference type="SUPFAM" id="SSF81524">
    <property type="entry name" value="14 kDa protein of cytochrome bc1 complex (Ubiquinol-cytochrome c reductase)"/>
    <property type="match status" value="1"/>
</dbReference>
<dbReference type="InterPro" id="IPR055270">
    <property type="entry name" value="Glyco_tran_10_C"/>
</dbReference>
<evidence type="ECO:0000256" key="2">
    <source>
        <dbReference type="ARBA" id="ARBA00004447"/>
    </source>
</evidence>
<evidence type="ECO:0000256" key="3">
    <source>
        <dbReference type="ARBA" id="ARBA00004922"/>
    </source>
</evidence>
<dbReference type="Proteomes" id="UP000887561">
    <property type="component" value="Unplaced"/>
</dbReference>
<dbReference type="InterPro" id="IPR036544">
    <property type="entry name" value="QCR7_sf"/>
</dbReference>
<evidence type="ECO:0000256" key="8">
    <source>
        <dbReference type="ARBA" id="ARBA00022676"/>
    </source>
</evidence>
<keyword evidence="17" id="KW-0472">Membrane</keyword>
<keyword evidence="22" id="KW-1185">Reference proteome</keyword>
<dbReference type="FunFam" id="3.40.50.11660:FF:000002">
    <property type="entry name" value="Alpha-(1,3)-fucosyltransferase"/>
    <property type="match status" value="1"/>
</dbReference>
<keyword evidence="10 19" id="KW-0812">Transmembrane</keyword>
<comment type="pathway">
    <text evidence="3">Protein modification; protein glycosylation.</text>
</comment>
<keyword evidence="7" id="KW-0679">Respiratory chain</keyword>
<keyword evidence="15 19" id="KW-0333">Golgi apparatus</keyword>
<reference evidence="23" key="1">
    <citation type="submission" date="2022-11" db="UniProtKB">
        <authorList>
            <consortium name="WormBaseParasite"/>
        </authorList>
    </citation>
    <scope>IDENTIFICATION</scope>
</reference>
<feature type="domain" description="Fucosyltransferase C-terminal" evidence="20">
    <location>
        <begin position="146"/>
        <end position="286"/>
    </location>
</feature>
<name>A0A915M6Z4_MELJA</name>
<dbReference type="Pfam" id="PF17039">
    <property type="entry name" value="Glyco_tran_10_N"/>
    <property type="match status" value="1"/>
</dbReference>
<dbReference type="GO" id="GO:0045275">
    <property type="term" value="C:respiratory chain complex III"/>
    <property type="evidence" value="ECO:0007669"/>
    <property type="project" value="InterPro"/>
</dbReference>
<dbReference type="Pfam" id="PF00852">
    <property type="entry name" value="Glyco_transf_10"/>
    <property type="match status" value="1"/>
</dbReference>
<dbReference type="InterPro" id="IPR003197">
    <property type="entry name" value="QCR7"/>
</dbReference>
<dbReference type="WBParaSite" id="scaffold2858_cov203.g5561">
    <property type="protein sequence ID" value="scaffold2858_cov203.g5561"/>
    <property type="gene ID" value="scaffold2858_cov203.g5561"/>
</dbReference>
<evidence type="ECO:0000256" key="13">
    <source>
        <dbReference type="ARBA" id="ARBA00022982"/>
    </source>
</evidence>
<evidence type="ECO:0000313" key="23">
    <source>
        <dbReference type="WBParaSite" id="scaffold2858_cov203.g5561"/>
    </source>
</evidence>
<dbReference type="EC" id="2.4.1.-" evidence="19"/>
<evidence type="ECO:0000259" key="20">
    <source>
        <dbReference type="Pfam" id="PF00852"/>
    </source>
</evidence>
<keyword evidence="9 19" id="KW-0808">Transferase</keyword>
<evidence type="ECO:0000256" key="11">
    <source>
        <dbReference type="ARBA" id="ARBA00022792"/>
    </source>
</evidence>
<protein>
    <recommendedName>
        <fullName evidence="19">Fucosyltransferase</fullName>
        <ecNumber evidence="19">2.4.1.-</ecNumber>
    </recommendedName>
</protein>
<sequence>MWTNIFRLQTMQLESDCPLASLCELTYNRSFLPKSSAVVFHIPDINWNYSRGVPTVPDLPYQSANEQRVNVFLSHENPTILRTMYMSGALSRHVHNFFHWAMTYVNTSHVSMPYGGFWLPPAETTRLGFKPIQLPSHQNTILHNKTQRGILWLVSNCNSNSKREVAVEALSKYINIKIGGKCGKTPEDRNLCPRNRDCSYLYSNYYFYIAMENDICNNYVTEKFWERYTFPSVPIVLKASIYQGFIPDNSFIALDQFKTPKQMAEHLNWLMDNPIQYLKYFEWRSKGPCALCEQLLRLSNGSEPFPSPIPNAVRWFEENSNCEENFVEKIKMGIAGVNTFRGAKGYFGPGYIEQFKKFWERFAYTYGWSGRQYADPYGYDLRQQRILRASFLVMNHERLPKNEWTTYDGDSCYLASILDDIEKEKLERVRTTGIKPGYQLKLQL</sequence>
<evidence type="ECO:0000256" key="4">
    <source>
        <dbReference type="ARBA" id="ARBA00008554"/>
    </source>
</evidence>
<keyword evidence="11" id="KW-0999">Mitochondrion inner membrane</keyword>
<dbReference type="GO" id="GO:0006122">
    <property type="term" value="P:mitochondrial electron transport, ubiquinol to cytochrome c"/>
    <property type="evidence" value="ECO:0007669"/>
    <property type="project" value="InterPro"/>
</dbReference>
<evidence type="ECO:0000256" key="7">
    <source>
        <dbReference type="ARBA" id="ARBA00022660"/>
    </source>
</evidence>
<dbReference type="GO" id="GO:0032580">
    <property type="term" value="C:Golgi cisterna membrane"/>
    <property type="evidence" value="ECO:0007669"/>
    <property type="project" value="UniProtKB-SubCell"/>
</dbReference>
<keyword evidence="16" id="KW-0496">Mitochondrion</keyword>
<keyword evidence="8 19" id="KW-0328">Glycosyltransferase</keyword>
<keyword evidence="12" id="KW-0735">Signal-anchor</keyword>
<keyword evidence="13" id="KW-0249">Electron transport</keyword>
<dbReference type="InterPro" id="IPR031481">
    <property type="entry name" value="Glyco_tran_10_N"/>
</dbReference>
<evidence type="ECO:0000256" key="16">
    <source>
        <dbReference type="ARBA" id="ARBA00023128"/>
    </source>
</evidence>
<dbReference type="Pfam" id="PF02271">
    <property type="entry name" value="UCR_14kD"/>
    <property type="match status" value="1"/>
</dbReference>
<dbReference type="PANTHER" id="PTHR48438:SF1">
    <property type="entry name" value="ALPHA-(1,3)-FUCOSYLTRANSFERASE C-RELATED"/>
    <property type="match status" value="1"/>
</dbReference>
<evidence type="ECO:0000259" key="21">
    <source>
        <dbReference type="Pfam" id="PF17039"/>
    </source>
</evidence>
<evidence type="ECO:0000256" key="1">
    <source>
        <dbReference type="ARBA" id="ARBA00004443"/>
    </source>
</evidence>
<feature type="domain" description="Fucosyltransferase N-terminal" evidence="21">
    <location>
        <begin position="1"/>
        <end position="115"/>
    </location>
</feature>
<evidence type="ECO:0000256" key="17">
    <source>
        <dbReference type="ARBA" id="ARBA00023136"/>
    </source>
</evidence>
<dbReference type="AlphaFoldDB" id="A0A915M6Z4"/>
<evidence type="ECO:0000256" key="5">
    <source>
        <dbReference type="ARBA" id="ARBA00008919"/>
    </source>
</evidence>
<keyword evidence="14" id="KW-1133">Transmembrane helix</keyword>
<dbReference type="PANTHER" id="PTHR48438">
    <property type="entry name" value="ALPHA-(1,3)-FUCOSYLTRANSFERASE C-RELATED"/>
    <property type="match status" value="1"/>
</dbReference>
<evidence type="ECO:0000256" key="6">
    <source>
        <dbReference type="ARBA" id="ARBA00022448"/>
    </source>
</evidence>
<evidence type="ECO:0000256" key="15">
    <source>
        <dbReference type="ARBA" id="ARBA00023034"/>
    </source>
</evidence>
<dbReference type="GO" id="GO:0008417">
    <property type="term" value="F:fucosyltransferase activity"/>
    <property type="evidence" value="ECO:0007669"/>
    <property type="project" value="InterPro"/>
</dbReference>
<evidence type="ECO:0000313" key="22">
    <source>
        <dbReference type="Proteomes" id="UP000887561"/>
    </source>
</evidence>
<accession>A0A915M6Z4</accession>
<organism evidence="22 23">
    <name type="scientific">Meloidogyne javanica</name>
    <name type="common">Root-knot nematode worm</name>
    <dbReference type="NCBI Taxonomy" id="6303"/>
    <lineage>
        <taxon>Eukaryota</taxon>
        <taxon>Metazoa</taxon>
        <taxon>Ecdysozoa</taxon>
        <taxon>Nematoda</taxon>
        <taxon>Chromadorea</taxon>
        <taxon>Rhabditida</taxon>
        <taxon>Tylenchina</taxon>
        <taxon>Tylenchomorpha</taxon>
        <taxon>Tylenchoidea</taxon>
        <taxon>Meloidogynidae</taxon>
        <taxon>Meloidogyninae</taxon>
        <taxon>Meloidogyne</taxon>
        <taxon>Meloidogyne incognita group</taxon>
    </lineage>
</organism>
<comment type="similarity">
    <text evidence="5 19">Belongs to the glycosyltransferase 10 family.</text>
</comment>
<evidence type="ECO:0000256" key="10">
    <source>
        <dbReference type="ARBA" id="ARBA00022692"/>
    </source>
</evidence>
<evidence type="ECO:0000256" key="12">
    <source>
        <dbReference type="ARBA" id="ARBA00022968"/>
    </source>
</evidence>
<dbReference type="Gene3D" id="3.40.50.11660">
    <property type="entry name" value="Glycosyl transferase family 10, C-terminal domain"/>
    <property type="match status" value="1"/>
</dbReference>
<evidence type="ECO:0000256" key="14">
    <source>
        <dbReference type="ARBA" id="ARBA00022989"/>
    </source>
</evidence>
<comment type="subcellular location">
    <subcellularLocation>
        <location evidence="2 19">Golgi apparatus</location>
        <location evidence="2 19">Golgi stack membrane</location>
        <topology evidence="2 19">Single-pass type II membrane protein</topology>
    </subcellularLocation>
    <subcellularLocation>
        <location evidence="1">Mitochondrion inner membrane</location>
        <topology evidence="1">Peripheral membrane protein</topology>
        <orientation evidence="1">Matrix side</orientation>
    </subcellularLocation>
</comment>
<keyword evidence="18" id="KW-0325">Glycoprotein</keyword>
<evidence type="ECO:0000256" key="9">
    <source>
        <dbReference type="ARBA" id="ARBA00022679"/>
    </source>
</evidence>
<proteinExistence type="inferred from homology"/>
<dbReference type="GO" id="GO:0005743">
    <property type="term" value="C:mitochondrial inner membrane"/>
    <property type="evidence" value="ECO:0007669"/>
    <property type="project" value="UniProtKB-SubCell"/>
</dbReference>
<dbReference type="SUPFAM" id="SSF53756">
    <property type="entry name" value="UDP-Glycosyltransferase/glycogen phosphorylase"/>
    <property type="match status" value="1"/>
</dbReference>
<evidence type="ECO:0000256" key="18">
    <source>
        <dbReference type="ARBA" id="ARBA00023180"/>
    </source>
</evidence>
<evidence type="ECO:0000256" key="19">
    <source>
        <dbReference type="RuleBase" id="RU003832"/>
    </source>
</evidence>
<dbReference type="InterPro" id="IPR038577">
    <property type="entry name" value="GT10-like_C_sf"/>
</dbReference>
<dbReference type="Gene3D" id="1.10.1090.10">
    <property type="entry name" value="Cytochrome b-c1 complex subunit 7"/>
    <property type="match status" value="1"/>
</dbReference>
<comment type="similarity">
    <text evidence="4">Belongs to the UQCRB/QCR7 family.</text>
</comment>
<keyword evidence="6" id="KW-0813">Transport</keyword>